<gene>
    <name evidence="2" type="ORF">AVDCRST_MAG80-1366</name>
</gene>
<keyword evidence="1" id="KW-0408">Iron</keyword>
<dbReference type="GO" id="GO:0003834">
    <property type="term" value="F:beta-carotene 15,15'-dioxygenase activity"/>
    <property type="evidence" value="ECO:0007669"/>
    <property type="project" value="UniProtKB-EC"/>
</dbReference>
<dbReference type="AlphaFoldDB" id="A0A6J4QF64"/>
<feature type="binding site" evidence="1">
    <location>
        <position position="64"/>
    </location>
    <ligand>
        <name>Fe cation</name>
        <dbReference type="ChEBI" id="CHEBI:24875"/>
    </ligand>
</feature>
<comment type="catalytic activity">
    <reaction evidence="1">
        <text>all-trans-beta-carotene + O2 = 2 all-trans-retinal</text>
        <dbReference type="Rhea" id="RHEA:32887"/>
        <dbReference type="ChEBI" id="CHEBI:15379"/>
        <dbReference type="ChEBI" id="CHEBI:17579"/>
        <dbReference type="ChEBI" id="CHEBI:17898"/>
        <dbReference type="EC" id="1.13.11.63"/>
    </reaction>
</comment>
<keyword evidence="1" id="KW-0472">Membrane</keyword>
<evidence type="ECO:0000256" key="1">
    <source>
        <dbReference type="HAMAP-Rule" id="MF_02093"/>
    </source>
</evidence>
<feature type="transmembrane region" description="Helical" evidence="1">
    <location>
        <begin position="83"/>
        <end position="105"/>
    </location>
</feature>
<organism evidence="2">
    <name type="scientific">uncultured Rubrobacteraceae bacterium</name>
    <dbReference type="NCBI Taxonomy" id="349277"/>
    <lineage>
        <taxon>Bacteria</taxon>
        <taxon>Bacillati</taxon>
        <taxon>Actinomycetota</taxon>
        <taxon>Rubrobacteria</taxon>
        <taxon>Rubrobacterales</taxon>
        <taxon>Rubrobacteraceae</taxon>
        <taxon>environmental samples</taxon>
    </lineage>
</organism>
<feature type="binding site" evidence="1">
    <location>
        <position position="264"/>
    </location>
    <ligand>
        <name>Fe cation</name>
        <dbReference type="ChEBI" id="CHEBI:24875"/>
    </ligand>
</feature>
<reference evidence="2" key="1">
    <citation type="submission" date="2020-02" db="EMBL/GenBank/DDBJ databases">
        <authorList>
            <person name="Meier V. D."/>
        </authorList>
    </citation>
    <scope>NUCLEOTIDE SEQUENCE</scope>
    <source>
        <strain evidence="2">AVDCRST_MAG80</strain>
    </source>
</reference>
<keyword evidence="1" id="KW-0812">Transmembrane</keyword>
<keyword evidence="1" id="KW-1003">Cell membrane</keyword>
<feature type="transmembrane region" description="Helical" evidence="1">
    <location>
        <begin position="26"/>
        <end position="44"/>
    </location>
</feature>
<feature type="transmembrane region" description="Helical" evidence="1">
    <location>
        <begin position="325"/>
        <end position="345"/>
    </location>
</feature>
<feature type="transmembrane region" description="Helical" evidence="1">
    <location>
        <begin position="172"/>
        <end position="192"/>
    </location>
</feature>
<dbReference type="GO" id="GO:0005886">
    <property type="term" value="C:plasma membrane"/>
    <property type="evidence" value="ECO:0007669"/>
    <property type="project" value="UniProtKB-SubCell"/>
</dbReference>
<dbReference type="GO" id="GO:0016121">
    <property type="term" value="P:carotene catabolic process"/>
    <property type="evidence" value="ECO:0007669"/>
    <property type="project" value="UniProtKB-UniRule"/>
</dbReference>
<dbReference type="InterPro" id="IPR022270">
    <property type="entry name" value="Blh_diox"/>
</dbReference>
<feature type="transmembrane region" description="Helical" evidence="1">
    <location>
        <begin position="199"/>
        <end position="217"/>
    </location>
</feature>
<comment type="function">
    <text evidence="1">Catalyzes the cleavage of beta-carotene at its central double bond (15,15') to yield two molecules of all-trans-retinal.</text>
</comment>
<accession>A0A6J4QF64</accession>
<comment type="cofactor">
    <cofactor evidence="1">
        <name>Fe(2+)</name>
        <dbReference type="ChEBI" id="CHEBI:29033"/>
    </cofactor>
</comment>
<dbReference type="EC" id="1.13.11.63" evidence="1"/>
<dbReference type="EMBL" id="CADCVC010000116">
    <property type="protein sequence ID" value="CAA9441399.1"/>
    <property type="molecule type" value="Genomic_DNA"/>
</dbReference>
<dbReference type="NCBIfam" id="TIGR03753">
    <property type="entry name" value="blh_monoox"/>
    <property type="match status" value="1"/>
</dbReference>
<feature type="binding site" evidence="1">
    <location>
        <position position="121"/>
    </location>
    <ligand>
        <name>Fe cation</name>
        <dbReference type="ChEBI" id="CHEBI:24875"/>
    </ligand>
</feature>
<keyword evidence="1" id="KW-0560">Oxidoreductase</keyword>
<keyword evidence="1" id="KW-0479">Metal-binding</keyword>
<protein>
    <recommendedName>
        <fullName evidence="1">Probable beta-carotene 15,15'-dioxygenase</fullName>
        <ecNumber evidence="1">1.13.11.63</ecNumber>
    </recommendedName>
</protein>
<proteinExistence type="inferred from homology"/>
<comment type="similarity">
    <text evidence="1">Belongs to the Brp/Blh beta-carotene diooxygenase family.</text>
</comment>
<dbReference type="HAMAP" id="MF_02093">
    <property type="entry name" value="Beta_carotene_diox"/>
    <property type="match status" value="1"/>
</dbReference>
<name>A0A6J4QF64_9ACTN</name>
<comment type="subcellular location">
    <subcellularLocation>
        <location evidence="1">Cell membrane</location>
        <topology evidence="1">Multi-pass membrane protein</topology>
    </subcellularLocation>
</comment>
<feature type="binding site" evidence="1">
    <location>
        <position position="260"/>
    </location>
    <ligand>
        <name>Fe cation</name>
        <dbReference type="ChEBI" id="CHEBI:24875"/>
    </ligand>
</feature>
<dbReference type="GO" id="GO:0005506">
    <property type="term" value="F:iron ion binding"/>
    <property type="evidence" value="ECO:0007669"/>
    <property type="project" value="UniProtKB-UniRule"/>
</dbReference>
<keyword evidence="1" id="KW-1133">Transmembrane helix</keyword>
<keyword evidence="1 2" id="KW-0223">Dioxygenase</keyword>
<evidence type="ECO:0000313" key="2">
    <source>
        <dbReference type="EMBL" id="CAA9441399.1"/>
    </source>
</evidence>
<dbReference type="Pfam" id="PF15461">
    <property type="entry name" value="BCD"/>
    <property type="match status" value="1"/>
</dbReference>
<sequence>MAPETAPPASAVEPGVRRVLRSCLQWPSWLFVALVLFFAAGLTVPSWAEYLPFALSLVVLGLPHGAVDHLAVPRLLGRRAWPWPVLAVGSLYLVLGGLYLALWFVAPVAAFALFVALTWFHWGGGDLYALVAFTSDRGDYPSGRTRRALTLISRGGLPMLVPLLAFPETYRAVAESVVVLFAPGSAGVLSWAFAHSFRLLTGVAFALLVVGVLASGYRGAKKSGARGTWLVDVVETAILALYFALVSPVLAIGLYFCLWHATRHIARLALLDPKSTGALEAGRVAPALTRFVRDAAPLTVAALVLLLGLYLVVPASGTTPPALLALYLVLVSVLTLPHVVVVSSMDVRQGLWRDSHQQTSSN</sequence>
<feature type="transmembrane region" description="Helical" evidence="1">
    <location>
        <begin position="295"/>
        <end position="313"/>
    </location>
</feature>
<feature type="transmembrane region" description="Helical" evidence="1">
    <location>
        <begin position="111"/>
        <end position="135"/>
    </location>
</feature>
<feature type="transmembrane region" description="Helical" evidence="1">
    <location>
        <begin position="237"/>
        <end position="258"/>
    </location>
</feature>
<dbReference type="GO" id="GO:0010436">
    <property type="term" value="F:carotenoid dioxygenase activity"/>
    <property type="evidence" value="ECO:0007669"/>
    <property type="project" value="UniProtKB-UniRule"/>
</dbReference>